<feature type="region of interest" description="Disordered" evidence="2">
    <location>
        <begin position="264"/>
        <end position="310"/>
    </location>
</feature>
<sequence length="310" mass="35079">MSVSSPPPSTMVNVKSMISIFENQTFAVNDEPARLVRRAKSVGSLNTTAIKKYSERIEPKKNQELAQIEQQIQHLQRTLSNYKTYSRETHIYYQNQIFFLLTDLANVETKNKPAILNKKSELTELLKRINSGLISRLPSKSKKSKTEFTPTKIVKSSSTEKKEPLKKLVVQKRESVDEEEPDTPAPSVKSLKQLFEKNAGDNETAKEVVTTKITRKFLTFNGSSDTKYIPFSERFKLKGTNTNTQVFLNTLPIPQTPLDLYENSVQSKEPSFDREDVYMNGDDKHEMSEHASSNSDSGEDSDESSNGGKI</sequence>
<reference evidence="3 4" key="1">
    <citation type="submission" date="2017-03" db="EMBL/GenBank/DDBJ databases">
        <title>Genome of the blue death feigning beetle - Asbolus verrucosus.</title>
        <authorList>
            <person name="Rider S.D."/>
        </authorList>
    </citation>
    <scope>NUCLEOTIDE SEQUENCE [LARGE SCALE GENOMIC DNA]</scope>
    <source>
        <strain evidence="3">Butters</strain>
        <tissue evidence="3">Head and leg muscle</tissue>
    </source>
</reference>
<dbReference type="Proteomes" id="UP000292052">
    <property type="component" value="Unassembled WGS sequence"/>
</dbReference>
<feature type="compositionally biased region" description="Basic and acidic residues" evidence="2">
    <location>
        <begin position="270"/>
        <end position="289"/>
    </location>
</feature>
<dbReference type="EMBL" id="QDEB01087387">
    <property type="protein sequence ID" value="RZC33624.1"/>
    <property type="molecule type" value="Genomic_DNA"/>
</dbReference>
<accession>A0A482VLQ9</accession>
<dbReference type="AlphaFoldDB" id="A0A482VLQ9"/>
<evidence type="ECO:0000313" key="3">
    <source>
        <dbReference type="EMBL" id="RZC33624.1"/>
    </source>
</evidence>
<feature type="compositionally biased region" description="Basic and acidic residues" evidence="2">
    <location>
        <begin position="158"/>
        <end position="175"/>
    </location>
</feature>
<proteinExistence type="predicted"/>
<gene>
    <name evidence="3" type="ORF">BDFB_002536</name>
</gene>
<protein>
    <submittedName>
        <fullName evidence="3">Uncharacterized protein</fullName>
    </submittedName>
</protein>
<evidence type="ECO:0000256" key="2">
    <source>
        <dbReference type="SAM" id="MobiDB-lite"/>
    </source>
</evidence>
<evidence type="ECO:0000313" key="4">
    <source>
        <dbReference type="Proteomes" id="UP000292052"/>
    </source>
</evidence>
<feature type="region of interest" description="Disordered" evidence="2">
    <location>
        <begin position="138"/>
        <end position="190"/>
    </location>
</feature>
<evidence type="ECO:0000256" key="1">
    <source>
        <dbReference type="SAM" id="Coils"/>
    </source>
</evidence>
<organism evidence="3 4">
    <name type="scientific">Asbolus verrucosus</name>
    <name type="common">Desert ironclad beetle</name>
    <dbReference type="NCBI Taxonomy" id="1661398"/>
    <lineage>
        <taxon>Eukaryota</taxon>
        <taxon>Metazoa</taxon>
        <taxon>Ecdysozoa</taxon>
        <taxon>Arthropoda</taxon>
        <taxon>Hexapoda</taxon>
        <taxon>Insecta</taxon>
        <taxon>Pterygota</taxon>
        <taxon>Neoptera</taxon>
        <taxon>Endopterygota</taxon>
        <taxon>Coleoptera</taxon>
        <taxon>Polyphaga</taxon>
        <taxon>Cucujiformia</taxon>
        <taxon>Tenebrionidae</taxon>
        <taxon>Pimeliinae</taxon>
        <taxon>Asbolus</taxon>
    </lineage>
</organism>
<dbReference type="OrthoDB" id="6745799at2759"/>
<keyword evidence="1" id="KW-0175">Coiled coil</keyword>
<keyword evidence="4" id="KW-1185">Reference proteome</keyword>
<feature type="coiled-coil region" evidence="1">
    <location>
        <begin position="58"/>
        <end position="85"/>
    </location>
</feature>
<comment type="caution">
    <text evidence="3">The sequence shown here is derived from an EMBL/GenBank/DDBJ whole genome shotgun (WGS) entry which is preliminary data.</text>
</comment>
<name>A0A482VLQ9_ASBVE</name>